<dbReference type="STRING" id="1314781.A0A165J679"/>
<feature type="region of interest" description="Disordered" evidence="1">
    <location>
        <begin position="1"/>
        <end position="48"/>
    </location>
</feature>
<dbReference type="InterPro" id="IPR039977">
    <property type="entry name" value="Suv4-20/Set9"/>
</dbReference>
<dbReference type="GO" id="GO:0042799">
    <property type="term" value="F:histone H4K20 methyltransferase activity"/>
    <property type="evidence" value="ECO:0007669"/>
    <property type="project" value="TreeGrafter"/>
</dbReference>
<evidence type="ECO:0000313" key="2">
    <source>
        <dbReference type="EMBL" id="KZV94388.1"/>
    </source>
</evidence>
<dbReference type="GO" id="GO:0005634">
    <property type="term" value="C:nucleus"/>
    <property type="evidence" value="ECO:0007669"/>
    <property type="project" value="TreeGrafter"/>
</dbReference>
<dbReference type="AlphaFoldDB" id="A0A165J679"/>
<keyword evidence="3" id="KW-1185">Reference proteome</keyword>
<name>A0A165J679_EXIGL</name>
<dbReference type="Proteomes" id="UP000077266">
    <property type="component" value="Unassembled WGS sequence"/>
</dbReference>
<dbReference type="EMBL" id="KV425973">
    <property type="protein sequence ID" value="KZV94388.1"/>
    <property type="molecule type" value="Genomic_DNA"/>
</dbReference>
<protein>
    <submittedName>
        <fullName evidence="2">Uncharacterized protein</fullName>
    </submittedName>
</protein>
<feature type="compositionally biased region" description="Polar residues" evidence="1">
    <location>
        <begin position="1"/>
        <end position="10"/>
    </location>
</feature>
<dbReference type="PANTHER" id="PTHR12977">
    <property type="entry name" value="SUPPRESSOR OF VARIEGATION 4-20-RELATED"/>
    <property type="match status" value="1"/>
</dbReference>
<evidence type="ECO:0000256" key="1">
    <source>
        <dbReference type="SAM" id="MobiDB-lite"/>
    </source>
</evidence>
<feature type="region of interest" description="Disordered" evidence="1">
    <location>
        <begin position="247"/>
        <end position="271"/>
    </location>
</feature>
<organism evidence="2 3">
    <name type="scientific">Exidia glandulosa HHB12029</name>
    <dbReference type="NCBI Taxonomy" id="1314781"/>
    <lineage>
        <taxon>Eukaryota</taxon>
        <taxon>Fungi</taxon>
        <taxon>Dikarya</taxon>
        <taxon>Basidiomycota</taxon>
        <taxon>Agaricomycotina</taxon>
        <taxon>Agaricomycetes</taxon>
        <taxon>Auriculariales</taxon>
        <taxon>Exidiaceae</taxon>
        <taxon>Exidia</taxon>
    </lineage>
</organism>
<gene>
    <name evidence="2" type="ORF">EXIGLDRAFT_767135</name>
</gene>
<dbReference type="Gene3D" id="2.170.270.10">
    <property type="entry name" value="SET domain"/>
    <property type="match status" value="1"/>
</dbReference>
<reference evidence="2 3" key="1">
    <citation type="journal article" date="2016" name="Mol. Biol. Evol.">
        <title>Comparative Genomics of Early-Diverging Mushroom-Forming Fungi Provides Insights into the Origins of Lignocellulose Decay Capabilities.</title>
        <authorList>
            <person name="Nagy L.G."/>
            <person name="Riley R."/>
            <person name="Tritt A."/>
            <person name="Adam C."/>
            <person name="Daum C."/>
            <person name="Floudas D."/>
            <person name="Sun H."/>
            <person name="Yadav J.S."/>
            <person name="Pangilinan J."/>
            <person name="Larsson K.H."/>
            <person name="Matsuura K."/>
            <person name="Barry K."/>
            <person name="Labutti K."/>
            <person name="Kuo R."/>
            <person name="Ohm R.A."/>
            <person name="Bhattacharya S.S."/>
            <person name="Shirouzu T."/>
            <person name="Yoshinaga Y."/>
            <person name="Martin F.M."/>
            <person name="Grigoriev I.V."/>
            <person name="Hibbett D.S."/>
        </authorList>
    </citation>
    <scope>NUCLEOTIDE SEQUENCE [LARGE SCALE GENOMIC DNA]</scope>
    <source>
        <strain evidence="2 3">HHB12029</strain>
    </source>
</reference>
<evidence type="ECO:0000313" key="3">
    <source>
        <dbReference type="Proteomes" id="UP000077266"/>
    </source>
</evidence>
<dbReference type="PANTHER" id="PTHR12977:SF4">
    <property type="entry name" value="HISTONE-LYSINE N-METHYLTRANSFERASE KMT5B"/>
    <property type="match status" value="1"/>
</dbReference>
<sequence>MAGSKASTPQAAKPKTGWRPTTMMNMRDLSRDDFSHAGESLGTDNEPLTVHRMDPARKVPQVSPSCARHASRYFELYLPNGAVEIAHTTRYRHKAGQSVSSRRGPLAVGSAITDLKGSLADLTFEEDEALRKKGRETGIRKDFSVIYSRQKNTSHLFLGPARFVNEEGKRDLHVRKTRRGTYALDKPHASASASVEPVAGTSKAVLERGASVPITGDPTIEPQLAVLPPSTSDLTFTIATPLSELSALSTDPEPEPEFERATTPTLDDYPRVPPPSFHPLLERAAEVGRYPPEKAFKNTHDAPVHFLVSPLMVDPKSTTFDYFDCGKVAFPHDLVKLDVKQKIAEMVLLRGESLSRRTDWRGLP</sequence>
<proteinExistence type="predicted"/>
<dbReference type="OrthoDB" id="6627536at2759"/>
<dbReference type="InParanoid" id="A0A165J679"/>
<accession>A0A165J679</accession>
<dbReference type="InterPro" id="IPR046341">
    <property type="entry name" value="SET_dom_sf"/>
</dbReference>